<dbReference type="InterPro" id="IPR023213">
    <property type="entry name" value="CAT-like_dom_sf"/>
</dbReference>
<dbReference type="PANTHER" id="PTHR28037">
    <property type="entry name" value="ALCOHOL O-ACETYLTRANSFERASE 1-RELATED"/>
    <property type="match status" value="1"/>
</dbReference>
<dbReference type="Gene3D" id="3.30.559.30">
    <property type="entry name" value="Nonribosomal peptide synthetase, condensation domain"/>
    <property type="match status" value="1"/>
</dbReference>
<protein>
    <recommendedName>
        <fullName evidence="3">Alcohol acetyltransferase</fullName>
    </recommendedName>
</protein>
<evidence type="ECO:0008006" key="3">
    <source>
        <dbReference type="Google" id="ProtNLM"/>
    </source>
</evidence>
<dbReference type="OrthoDB" id="2150604at2759"/>
<evidence type="ECO:0000313" key="2">
    <source>
        <dbReference type="Proteomes" id="UP000095149"/>
    </source>
</evidence>
<sequence>MSPTLVSPVPDNFSVSLHERFSLARRNAGHPPIITIAAAYPTPSSAPTQDFLEKRIAEIQTHFPQLYARVKDARTTSPRQVLRDRPWDSSEVLRAEVYSAHEDKDKELAALLLFEGKRMVGENVEIAPLWQITVYTCPTRSRAYVSLSVDHLLVDGRGLSILFAAILAKDISGLPYEKLEAMPRLEDTIDMKPSLTFALPLIWQHLVLPRLPLFLQEYLTPAKEWPADLIAASPLTSPAGCSVFSLSPDEVSQLKAIAKAHGVPTLNPVINAIYALAVWSRYRYTLKPFRLILKSARSERDSSFGHSHALGNYVSSHKIEVDIKLGGDFWAVVRTISDQLSSQQAISRARMRIGMLSQIPDGPYTSPTGDPDPLRPTLFEDFWLKGAESAMPLDTALGASNIGLVRLPEGAEDMAWAQIADGLGQEVFALAVIGHEGGVKIGTLFCEGAAVRSDEVEAVEKLFKEILHKLIAGKESVDDLA</sequence>
<dbReference type="Proteomes" id="UP000095149">
    <property type="component" value="Unassembled WGS sequence"/>
</dbReference>
<comment type="caution">
    <text evidence="1">The sequence shown here is derived from an EMBL/GenBank/DDBJ whole genome shotgun (WGS) entry which is preliminary data.</text>
</comment>
<dbReference type="AlphaFoldDB" id="A0A1E3K9X3"/>
<reference evidence="1 2" key="1">
    <citation type="submission" date="2016-06" db="EMBL/GenBank/DDBJ databases">
        <title>Evolution of pathogenesis and genome organization in the Tremellales.</title>
        <authorList>
            <person name="Cuomo C."/>
            <person name="Litvintseva A."/>
            <person name="Heitman J."/>
            <person name="Chen Y."/>
            <person name="Sun S."/>
            <person name="Springer D."/>
            <person name="Dromer F."/>
            <person name="Young S."/>
            <person name="Zeng Q."/>
            <person name="Chapman S."/>
            <person name="Gujja S."/>
            <person name="Saif S."/>
            <person name="Birren B."/>
        </authorList>
    </citation>
    <scope>NUCLEOTIDE SEQUENCE [LARGE SCALE GENOMIC DNA]</scope>
    <source>
        <strain evidence="1 2">CBS 6273</strain>
    </source>
</reference>
<dbReference type="InterPro" id="IPR052058">
    <property type="entry name" value="Alcohol_O-acetyltransferase"/>
</dbReference>
<evidence type="ECO:0000313" key="1">
    <source>
        <dbReference type="EMBL" id="ODO09930.1"/>
    </source>
</evidence>
<name>A0A1E3K9X3_9TREE</name>
<proteinExistence type="predicted"/>
<dbReference type="EMBL" id="MEKH01000003">
    <property type="protein sequence ID" value="ODO09930.1"/>
    <property type="molecule type" value="Genomic_DNA"/>
</dbReference>
<dbReference type="PANTHER" id="PTHR28037:SF1">
    <property type="entry name" value="ALCOHOL O-ACETYLTRANSFERASE 1-RELATED"/>
    <property type="match status" value="1"/>
</dbReference>
<organism evidence="1 2">
    <name type="scientific">Cryptococcus amylolentus CBS 6273</name>
    <dbReference type="NCBI Taxonomy" id="1296118"/>
    <lineage>
        <taxon>Eukaryota</taxon>
        <taxon>Fungi</taxon>
        <taxon>Dikarya</taxon>
        <taxon>Basidiomycota</taxon>
        <taxon>Agaricomycotina</taxon>
        <taxon>Tremellomycetes</taxon>
        <taxon>Tremellales</taxon>
        <taxon>Cryptococcaceae</taxon>
        <taxon>Cryptococcus</taxon>
    </lineage>
</organism>
<accession>A0A1E3K9X3</accession>
<dbReference type="SUPFAM" id="SSF52777">
    <property type="entry name" value="CoA-dependent acyltransferases"/>
    <property type="match status" value="2"/>
</dbReference>
<gene>
    <name evidence="1" type="ORF">I350_02153</name>
</gene>
<dbReference type="Gene3D" id="3.30.559.10">
    <property type="entry name" value="Chloramphenicol acetyltransferase-like domain"/>
    <property type="match status" value="1"/>
</dbReference>